<reference evidence="1" key="1">
    <citation type="submission" date="2022-12" db="EMBL/GenBank/DDBJ databases">
        <title>Reference genome sequencing for broad-spectrum identification of bacterial and archaeal isolates by mass spectrometry.</title>
        <authorList>
            <person name="Sekiguchi Y."/>
            <person name="Tourlousse D.M."/>
        </authorList>
    </citation>
    <scope>NUCLEOTIDE SEQUENCE</scope>
    <source>
        <strain evidence="1">10succ1</strain>
    </source>
</reference>
<organism evidence="1 2">
    <name type="scientific">Propionigenium maris DSM 9537</name>
    <dbReference type="NCBI Taxonomy" id="1123000"/>
    <lineage>
        <taxon>Bacteria</taxon>
        <taxon>Fusobacteriati</taxon>
        <taxon>Fusobacteriota</taxon>
        <taxon>Fusobacteriia</taxon>
        <taxon>Fusobacteriales</taxon>
        <taxon>Fusobacteriaceae</taxon>
        <taxon>Propionigenium</taxon>
    </lineage>
</organism>
<dbReference type="EMBL" id="BSDY01000012">
    <property type="protein sequence ID" value="GLI56986.1"/>
    <property type="molecule type" value="Genomic_DNA"/>
</dbReference>
<keyword evidence="2" id="KW-1185">Reference proteome</keyword>
<gene>
    <name evidence="1" type="ORF">PM10SUCC1_25000</name>
</gene>
<evidence type="ECO:0000313" key="1">
    <source>
        <dbReference type="EMBL" id="GLI56986.1"/>
    </source>
</evidence>
<protein>
    <submittedName>
        <fullName evidence="1">Uncharacterized protein</fullName>
    </submittedName>
</protein>
<dbReference type="AlphaFoldDB" id="A0A9W6LN58"/>
<accession>A0A9W6LN58</accession>
<evidence type="ECO:0000313" key="2">
    <source>
        <dbReference type="Proteomes" id="UP001144471"/>
    </source>
</evidence>
<proteinExistence type="predicted"/>
<dbReference type="Proteomes" id="UP001144471">
    <property type="component" value="Unassembled WGS sequence"/>
</dbReference>
<comment type="caution">
    <text evidence="1">The sequence shown here is derived from an EMBL/GenBank/DDBJ whole genome shotgun (WGS) entry which is preliminary data.</text>
</comment>
<name>A0A9W6LN58_9FUSO</name>
<sequence>MILEGEGHMFKWKRRQLERNVLLNKLSQLTIKNKRTRILTNKKRL</sequence>